<feature type="compositionally biased region" description="Acidic residues" evidence="1">
    <location>
        <begin position="624"/>
        <end position="654"/>
    </location>
</feature>
<gene>
    <name evidence="2" type="ORF">FAB82_05240</name>
</gene>
<dbReference type="Proteomes" id="UP000308760">
    <property type="component" value="Unassembled WGS sequence"/>
</dbReference>
<dbReference type="EMBL" id="STGY01000021">
    <property type="protein sequence ID" value="THV42578.1"/>
    <property type="molecule type" value="Genomic_DNA"/>
</dbReference>
<proteinExistence type="predicted"/>
<dbReference type="AlphaFoldDB" id="A0A4S8QDV7"/>
<evidence type="ECO:0000313" key="2">
    <source>
        <dbReference type="EMBL" id="THV42578.1"/>
    </source>
</evidence>
<feature type="compositionally biased region" description="Low complexity" evidence="1">
    <location>
        <begin position="382"/>
        <end position="391"/>
    </location>
</feature>
<dbReference type="OrthoDB" id="5183843at2"/>
<feature type="compositionally biased region" description="Gly residues" evidence="1">
    <location>
        <begin position="392"/>
        <end position="401"/>
    </location>
</feature>
<keyword evidence="3" id="KW-1185">Reference proteome</keyword>
<evidence type="ECO:0000256" key="1">
    <source>
        <dbReference type="SAM" id="MobiDB-lite"/>
    </source>
</evidence>
<feature type="compositionally biased region" description="Gly residues" evidence="1">
    <location>
        <begin position="606"/>
        <end position="621"/>
    </location>
</feature>
<feature type="compositionally biased region" description="Gly residues" evidence="1">
    <location>
        <begin position="559"/>
        <end position="595"/>
    </location>
</feature>
<evidence type="ECO:0000313" key="3">
    <source>
        <dbReference type="Proteomes" id="UP000308760"/>
    </source>
</evidence>
<feature type="compositionally biased region" description="Low complexity" evidence="1">
    <location>
        <begin position="596"/>
        <end position="605"/>
    </location>
</feature>
<feature type="compositionally biased region" description="Polar residues" evidence="1">
    <location>
        <begin position="18"/>
        <end position="27"/>
    </location>
</feature>
<reference evidence="2 3" key="2">
    <citation type="submission" date="2019-05" db="EMBL/GenBank/DDBJ databases">
        <title>Glycomyces buryatensis sp. nov.</title>
        <authorList>
            <person name="Nikitina E."/>
        </authorList>
    </citation>
    <scope>NUCLEOTIDE SEQUENCE [LARGE SCALE GENOMIC DNA]</scope>
    <source>
        <strain evidence="2 3">18</strain>
    </source>
</reference>
<reference evidence="3" key="1">
    <citation type="submission" date="2019-04" db="EMBL/GenBank/DDBJ databases">
        <title>Nocardioides xinjiangensis sp. nov.</title>
        <authorList>
            <person name="Liu S."/>
        </authorList>
    </citation>
    <scope>NUCLEOTIDE SEQUENCE [LARGE SCALE GENOMIC DNA]</scope>
    <source>
        <strain evidence="3">18</strain>
    </source>
</reference>
<name>A0A4S8QDV7_9ACTN</name>
<accession>A0A4S8QDV7</accession>
<protein>
    <submittedName>
        <fullName evidence="2">Uncharacterized protein</fullName>
    </submittedName>
</protein>
<comment type="caution">
    <text evidence="2">The sequence shown here is derived from an EMBL/GenBank/DDBJ whole genome shotgun (WGS) entry which is preliminary data.</text>
</comment>
<feature type="region of interest" description="Disordered" evidence="1">
    <location>
        <begin position="1"/>
        <end position="27"/>
    </location>
</feature>
<organism evidence="2 3">
    <name type="scientific">Glycomyces buryatensis</name>
    <dbReference type="NCBI Taxonomy" id="2570927"/>
    <lineage>
        <taxon>Bacteria</taxon>
        <taxon>Bacillati</taxon>
        <taxon>Actinomycetota</taxon>
        <taxon>Actinomycetes</taxon>
        <taxon>Glycomycetales</taxon>
        <taxon>Glycomycetaceae</taxon>
        <taxon>Glycomyces</taxon>
    </lineage>
</organism>
<feature type="compositionally biased region" description="Polar residues" evidence="1">
    <location>
        <begin position="331"/>
        <end position="340"/>
    </location>
</feature>
<feature type="compositionally biased region" description="Gly residues" evidence="1">
    <location>
        <begin position="349"/>
        <end position="373"/>
    </location>
</feature>
<dbReference type="RefSeq" id="WP_136533490.1">
    <property type="nucleotide sequence ID" value="NZ_STGY01000021.1"/>
</dbReference>
<sequence length="654" mass="67014">MAEEEEFERQDYGKTDEGQSTSSYTEAQNNLLVAPQCSTDSCTCSTEEPAEAAWVKLMSAVPQASQINNLRAAREGTMMLPEGQTIQSMVSSIRPQPEADYALDTIRDEWTDFHEQFRVIGPKLEQGLADLSKLWKGDDFDAFEEQSETVIKNCRTLLDDIGGEDGTDGIVKVLDDKQLEIFEQQGGTACVYPAPKFYMEGTSCGSHRIHIRPPFYKNCVIEENDEIKHAVELAGFDPTVVDEVQEGRQAEYDRWLEYATANPDYEVDGLKGEELAQKKADEYADRELVAMGAKGSEQLEEQAAIVNEEVTERHSNVEAQVTEIEPDSKPSETTTFNDGQTDIPDNGGLDIGDGGTGMPDLGGGGGGGGGGGLDDMAPPTDLNSLNNSNSDGLGGTGGQGGNLPSDYTGGSNDLNGLGDENPFGPGEDPDGTAPDGDIGNVGNVGNTGGLPPTDYSSPNGLDGLDDSPWSPSESDPDDLDGGLASGGNGPSSPSLTAPGAPPSSPGGPNLTTTGVPYRPNGGTTGRTPSPATGRGLGSGRGISSTSNGGRGISSTSNGKGLGSGSGSGGRGISSTSGGSGLRGGAGAGAGMGAGAGSAAAGKAGSVSGGGMVPGAAGGGKGPGDDPESDREVFLTEDDDIWGGMPEDEDEDPFA</sequence>
<feature type="region of interest" description="Disordered" evidence="1">
    <location>
        <begin position="312"/>
        <end position="654"/>
    </location>
</feature>